<protein>
    <submittedName>
        <fullName evidence="2">Uncharacterized protein</fullName>
    </submittedName>
</protein>
<name>A0AA39NV56_9AGAR</name>
<sequence>MQAPRTRQEQCQHCRHPFALRGLKRHEAACKQQLDERQADTHYEQQLRFQIGSAETIVTVPSPGEDISVGQPPVNLNNLDPEPTHPVPNNHIVSFPPETHEESIHNEPVYKRDDIRTIYHPSSGRATIVDDFEDYRLRPDFQYAPPPIDPHPWQPFASHRNFELAEFILDAALTEKNMKTMFQLLKPEAGSNQDNTEFNICSPKEFKEHWDLAVNMITPFEKSTVTVSLRGVDYTYDVYRRNLWNWALDLIKDPTLQPYFVWDAIQLSKWNGQAFERFIDEPWTAQAFWDLQTKLPKGGKVLYYIIYADKTRLSSFGMAQGYPVIARLGNLKASIRNGNGVGGGRIVGWLPVIKENAKLKGKVYYVDFKHCVWHAAFGYILEPLFVPSKLGSWVHLNLADKDLQLFPRVPIKSCDYEEANFVVLTRGVGSKKPCIMCLVPKSEQNLLHITYELRTKRQTQEILTDAAAIPRKDNRNSFLSTFGLRNIRGNAFWNIEDCDPFRVLSFDCLHAYDNDLFGDHIRKEVISRVEALGSKSVGWADDQIKCFPRWRNLYHFESGFMAVHFSDGTKYEDLSKHIIFITHNILTETKDVHGYHLLKCVRSYMELCMYAGFNLHTEHSIQAIRDELVKFSELIREYEQLTKSVKPGAKQWNFPKVHSHKHMVNDILEKGVTLNYNTKPNEKMHGPLKDAYQLRTNFKDVAEQILRVDSWCNSASFIRQQIDLHDEQMSANDGDDELEDEDSEAEQSRNVTLHGSRGKGGGVFTIEGIQALKADNPAFMGFRGRLSKFMEGQFEKYSDIIPEVDGQKVTFSSFHPKDKIQLHGLLKVDYENTIDWTTSTDYLRCSPDFYNHSQYDCLLIDTTDRPFFAQLVMVFTCVIGRKEFPPALVHPFDQPVDAATEKLDDDLGFYRVRARKRKESTFVSVYMIIRGALLVEDFRLKPADEFKEYLIINYVDSDLFLRMKSLQYAGRRN</sequence>
<proteinExistence type="predicted"/>
<gene>
    <name evidence="2" type="ORF">IW261DRAFT_1570811</name>
</gene>
<evidence type="ECO:0000313" key="3">
    <source>
        <dbReference type="Proteomes" id="UP001175227"/>
    </source>
</evidence>
<evidence type="ECO:0000256" key="1">
    <source>
        <dbReference type="SAM" id="MobiDB-lite"/>
    </source>
</evidence>
<feature type="compositionally biased region" description="Acidic residues" evidence="1">
    <location>
        <begin position="733"/>
        <end position="745"/>
    </location>
</feature>
<dbReference type="Pfam" id="PF18759">
    <property type="entry name" value="Plavaka"/>
    <property type="match status" value="1"/>
</dbReference>
<reference evidence="2" key="1">
    <citation type="submission" date="2023-06" db="EMBL/GenBank/DDBJ databases">
        <authorList>
            <consortium name="Lawrence Berkeley National Laboratory"/>
            <person name="Ahrendt S."/>
            <person name="Sahu N."/>
            <person name="Indic B."/>
            <person name="Wong-Bajracharya J."/>
            <person name="Merenyi Z."/>
            <person name="Ke H.-M."/>
            <person name="Monk M."/>
            <person name="Kocsube S."/>
            <person name="Drula E."/>
            <person name="Lipzen A."/>
            <person name="Balint B."/>
            <person name="Henrissat B."/>
            <person name="Andreopoulos B."/>
            <person name="Martin F.M."/>
            <person name="Harder C.B."/>
            <person name="Rigling D."/>
            <person name="Ford K.L."/>
            <person name="Foster G.D."/>
            <person name="Pangilinan J."/>
            <person name="Papanicolaou A."/>
            <person name="Barry K."/>
            <person name="LaButti K."/>
            <person name="Viragh M."/>
            <person name="Koriabine M."/>
            <person name="Yan M."/>
            <person name="Riley R."/>
            <person name="Champramary S."/>
            <person name="Plett K.L."/>
            <person name="Tsai I.J."/>
            <person name="Slot J."/>
            <person name="Sipos G."/>
            <person name="Plett J."/>
            <person name="Nagy L.G."/>
            <person name="Grigoriev I.V."/>
        </authorList>
    </citation>
    <scope>NUCLEOTIDE SEQUENCE</scope>
    <source>
        <strain evidence="2">ICMP 16352</strain>
    </source>
</reference>
<organism evidence="2 3">
    <name type="scientific">Armillaria novae-zelandiae</name>
    <dbReference type="NCBI Taxonomy" id="153914"/>
    <lineage>
        <taxon>Eukaryota</taxon>
        <taxon>Fungi</taxon>
        <taxon>Dikarya</taxon>
        <taxon>Basidiomycota</taxon>
        <taxon>Agaricomycotina</taxon>
        <taxon>Agaricomycetes</taxon>
        <taxon>Agaricomycetidae</taxon>
        <taxon>Agaricales</taxon>
        <taxon>Marasmiineae</taxon>
        <taxon>Physalacriaceae</taxon>
        <taxon>Armillaria</taxon>
    </lineage>
</organism>
<dbReference type="Proteomes" id="UP001175227">
    <property type="component" value="Unassembled WGS sequence"/>
</dbReference>
<dbReference type="AlphaFoldDB" id="A0AA39NV56"/>
<keyword evidence="3" id="KW-1185">Reference proteome</keyword>
<accession>A0AA39NV56</accession>
<dbReference type="EMBL" id="JAUEPR010000040">
    <property type="protein sequence ID" value="KAK0472457.1"/>
    <property type="molecule type" value="Genomic_DNA"/>
</dbReference>
<evidence type="ECO:0000313" key="2">
    <source>
        <dbReference type="EMBL" id="KAK0472457.1"/>
    </source>
</evidence>
<dbReference type="InterPro" id="IPR041078">
    <property type="entry name" value="Plavaka"/>
</dbReference>
<comment type="caution">
    <text evidence="2">The sequence shown here is derived from an EMBL/GenBank/DDBJ whole genome shotgun (WGS) entry which is preliminary data.</text>
</comment>
<feature type="region of interest" description="Disordered" evidence="1">
    <location>
        <begin position="730"/>
        <end position="755"/>
    </location>
</feature>